<feature type="transmembrane region" description="Helical" evidence="5">
    <location>
        <begin position="122"/>
        <end position="141"/>
    </location>
</feature>
<evidence type="ECO:0000256" key="5">
    <source>
        <dbReference type="SAM" id="Phobius"/>
    </source>
</evidence>
<keyword evidence="7" id="KW-1185">Reference proteome</keyword>
<feature type="transmembrane region" description="Helical" evidence="5">
    <location>
        <begin position="147"/>
        <end position="168"/>
    </location>
</feature>
<gene>
    <name evidence="6" type="ORF">H7F49_06070</name>
</gene>
<evidence type="ECO:0000256" key="3">
    <source>
        <dbReference type="ARBA" id="ARBA00022989"/>
    </source>
</evidence>
<keyword evidence="2 5" id="KW-0812">Transmembrane</keyword>
<evidence type="ECO:0000313" key="7">
    <source>
        <dbReference type="Proteomes" id="UP000520156"/>
    </source>
</evidence>
<evidence type="ECO:0008006" key="8">
    <source>
        <dbReference type="Google" id="ProtNLM"/>
    </source>
</evidence>
<feature type="transmembrane region" description="Helical" evidence="5">
    <location>
        <begin position="50"/>
        <end position="73"/>
    </location>
</feature>
<evidence type="ECO:0000256" key="1">
    <source>
        <dbReference type="ARBA" id="ARBA00004127"/>
    </source>
</evidence>
<dbReference type="GO" id="GO:0030026">
    <property type="term" value="P:intracellular manganese ion homeostasis"/>
    <property type="evidence" value="ECO:0007669"/>
    <property type="project" value="InterPro"/>
</dbReference>
<feature type="transmembrane region" description="Helical" evidence="5">
    <location>
        <begin position="22"/>
        <end position="44"/>
    </location>
</feature>
<dbReference type="Proteomes" id="UP000520156">
    <property type="component" value="Unassembled WGS sequence"/>
</dbReference>
<keyword evidence="3 5" id="KW-1133">Transmembrane helix</keyword>
<dbReference type="AlphaFoldDB" id="A0A7X1KBN9"/>
<dbReference type="RefSeq" id="WP_185682685.1">
    <property type="nucleotide sequence ID" value="NZ_JACLAU010000006.1"/>
</dbReference>
<dbReference type="EMBL" id="JACLAU010000006">
    <property type="protein sequence ID" value="MBC2651262.1"/>
    <property type="molecule type" value="Genomic_DNA"/>
</dbReference>
<evidence type="ECO:0000256" key="2">
    <source>
        <dbReference type="ARBA" id="ARBA00022692"/>
    </source>
</evidence>
<reference evidence="6 7" key="1">
    <citation type="submission" date="2020-08" db="EMBL/GenBank/DDBJ databases">
        <title>The genome sequence of Novosphingobium flavum 4Y4.</title>
        <authorList>
            <person name="Liu Y."/>
        </authorList>
    </citation>
    <scope>NUCLEOTIDE SEQUENCE [LARGE SCALE GENOMIC DNA]</scope>
    <source>
        <strain evidence="6 7">4Y4</strain>
    </source>
</reference>
<keyword evidence="4 5" id="KW-0472">Membrane</keyword>
<accession>A0A7X1KBN9</accession>
<proteinExistence type="predicted"/>
<comment type="subcellular location">
    <subcellularLocation>
        <location evidence="1">Endomembrane system</location>
        <topology evidence="1">Multi-pass membrane protein</topology>
    </subcellularLocation>
</comment>
<evidence type="ECO:0000256" key="4">
    <source>
        <dbReference type="ARBA" id="ARBA00023136"/>
    </source>
</evidence>
<evidence type="ECO:0000313" key="6">
    <source>
        <dbReference type="EMBL" id="MBC2651262.1"/>
    </source>
</evidence>
<comment type="caution">
    <text evidence="6">The sequence shown here is derived from an EMBL/GenBank/DDBJ whole genome shotgun (WGS) entry which is preliminary data.</text>
</comment>
<dbReference type="InterPro" id="IPR008217">
    <property type="entry name" value="Ccc1_fam"/>
</dbReference>
<organism evidence="6 7">
    <name type="scientific">Novosphingobium aerophilum</name>
    <dbReference type="NCBI Taxonomy" id="2839843"/>
    <lineage>
        <taxon>Bacteria</taxon>
        <taxon>Pseudomonadati</taxon>
        <taxon>Pseudomonadota</taxon>
        <taxon>Alphaproteobacteria</taxon>
        <taxon>Sphingomonadales</taxon>
        <taxon>Sphingomonadaceae</taxon>
        <taxon>Novosphingobium</taxon>
    </lineage>
</organism>
<protein>
    <recommendedName>
        <fullName evidence="8">VIT family protein</fullName>
    </recommendedName>
</protein>
<name>A0A7X1KBN9_9SPHN</name>
<sequence>MLEPERLIAHHARARLAWLRSAGLRAQGGMVALAALLVGVAAAASTEGEVLLAGLAGLIAGALAIATAEYAALAARLGLPPQDVETDEAQLVVHRRVGPRDDLVPTATGGLGDYHGAAPLQVAATSAAGFAMGGILPLAAASAFHLGAMPLGIATVALCGVAAVSLLVARASGLVPAPYALRACTWTGAGLAGAFAVGRIVGTTLV</sequence>
<dbReference type="GO" id="GO:0005384">
    <property type="term" value="F:manganese ion transmembrane transporter activity"/>
    <property type="evidence" value="ECO:0007669"/>
    <property type="project" value="InterPro"/>
</dbReference>
<dbReference type="Pfam" id="PF01988">
    <property type="entry name" value="VIT1"/>
    <property type="match status" value="1"/>
</dbReference>
<feature type="transmembrane region" description="Helical" evidence="5">
    <location>
        <begin position="180"/>
        <end position="201"/>
    </location>
</feature>
<dbReference type="PANTHER" id="PTHR31851">
    <property type="entry name" value="FE(2+)/MN(2+) TRANSPORTER PCL1"/>
    <property type="match status" value="1"/>
</dbReference>
<dbReference type="GO" id="GO:0012505">
    <property type="term" value="C:endomembrane system"/>
    <property type="evidence" value="ECO:0007669"/>
    <property type="project" value="UniProtKB-SubCell"/>
</dbReference>